<feature type="chain" id="PRO_5045104218" evidence="1">
    <location>
        <begin position="22"/>
        <end position="447"/>
    </location>
</feature>
<reference evidence="3" key="1">
    <citation type="journal article" date="2019" name="Int. J. Syst. Evol. Microbiol.">
        <title>The Global Catalogue of Microorganisms (GCM) 10K type strain sequencing project: providing services to taxonomists for standard genome sequencing and annotation.</title>
        <authorList>
            <consortium name="The Broad Institute Genomics Platform"/>
            <consortium name="The Broad Institute Genome Sequencing Center for Infectious Disease"/>
            <person name="Wu L."/>
            <person name="Ma J."/>
        </authorList>
    </citation>
    <scope>NUCLEOTIDE SEQUENCE [LARGE SCALE GENOMIC DNA]</scope>
    <source>
        <strain evidence="3">CGMCC 1.12449</strain>
    </source>
</reference>
<proteinExistence type="predicted"/>
<dbReference type="RefSeq" id="WP_381512996.1">
    <property type="nucleotide sequence ID" value="NZ_JBHUEL010000007.1"/>
</dbReference>
<feature type="signal peptide" evidence="1">
    <location>
        <begin position="1"/>
        <end position="21"/>
    </location>
</feature>
<evidence type="ECO:0000313" key="3">
    <source>
        <dbReference type="Proteomes" id="UP001597215"/>
    </source>
</evidence>
<dbReference type="PANTHER" id="PTHR10151:SF120">
    <property type="entry name" value="BIS(5'-ADENOSYL)-TRIPHOSPHATASE"/>
    <property type="match status" value="1"/>
</dbReference>
<dbReference type="EMBL" id="JBHUEL010000007">
    <property type="protein sequence ID" value="MFD1766655.1"/>
    <property type="molecule type" value="Genomic_DNA"/>
</dbReference>
<dbReference type="Proteomes" id="UP001597215">
    <property type="component" value="Unassembled WGS sequence"/>
</dbReference>
<sequence length="447" mass="47687">MRAMPRLIATLAALVPTASQAEPVLLISIDGLQPADVIEADKRGIDIPNLKRFVKEGSYASGVVGVLPSITYPSHATLVTGASPAEHGIIGNTGFDPLQINQSGWYWYASDYKVPTLWDAAAKAGLKTANIHWPVTVGLNSIQYNLPQIWRTGHEDDIKLMKALATPGLIDRLERSIGIPYAQGIDESIAGDENRARFAEALILAEKPDFMTAYFTALDHEQHEKGPDTPDARKILERIDVIVGRLVAAQMQAHPDSVIAIASDHGFAATTTEINLYRAFIDAGLITIGPDGKIASWLAAPWNSGGSSAIMLSDPQDAALVDRVAGLLDKLKSDPANRIATIADRKAIGAMGGNPKASFYVNFEFGAYGGGFKGKDAPLVAKSASKGTHGYFQAGGQMRSAFLMMGKGVKQGHDMGEMDMRSIAPLLAQELGINFNSADKRAAISAP</sequence>
<gene>
    <name evidence="2" type="ORF">ACFSAG_07345</name>
</gene>
<dbReference type="InterPro" id="IPR017850">
    <property type="entry name" value="Alkaline_phosphatase_core_sf"/>
</dbReference>
<evidence type="ECO:0000256" key="1">
    <source>
        <dbReference type="SAM" id="SignalP"/>
    </source>
</evidence>
<dbReference type="InterPro" id="IPR002591">
    <property type="entry name" value="Phosphodiest/P_Trfase"/>
</dbReference>
<organism evidence="2 3">
    <name type="scientific">Sphingorhabdus buctiana</name>
    <dbReference type="NCBI Taxonomy" id="1508805"/>
    <lineage>
        <taxon>Bacteria</taxon>
        <taxon>Pseudomonadati</taxon>
        <taxon>Pseudomonadota</taxon>
        <taxon>Alphaproteobacteria</taxon>
        <taxon>Sphingomonadales</taxon>
        <taxon>Sphingomonadaceae</taxon>
        <taxon>Sphingorhabdus</taxon>
    </lineage>
</organism>
<protein>
    <submittedName>
        <fullName evidence="2">Alkaline phosphatase family protein</fullName>
    </submittedName>
</protein>
<dbReference type="SUPFAM" id="SSF53649">
    <property type="entry name" value="Alkaline phosphatase-like"/>
    <property type="match status" value="1"/>
</dbReference>
<keyword evidence="3" id="KW-1185">Reference proteome</keyword>
<accession>A0ABW4MCR5</accession>
<evidence type="ECO:0000313" key="2">
    <source>
        <dbReference type="EMBL" id="MFD1766655.1"/>
    </source>
</evidence>
<dbReference type="Pfam" id="PF01663">
    <property type="entry name" value="Phosphodiest"/>
    <property type="match status" value="1"/>
</dbReference>
<dbReference type="Gene3D" id="3.40.720.10">
    <property type="entry name" value="Alkaline Phosphatase, subunit A"/>
    <property type="match status" value="1"/>
</dbReference>
<dbReference type="PANTHER" id="PTHR10151">
    <property type="entry name" value="ECTONUCLEOTIDE PYROPHOSPHATASE/PHOSPHODIESTERASE"/>
    <property type="match status" value="1"/>
</dbReference>
<comment type="caution">
    <text evidence="2">The sequence shown here is derived from an EMBL/GenBank/DDBJ whole genome shotgun (WGS) entry which is preliminary data.</text>
</comment>
<dbReference type="CDD" id="cd16018">
    <property type="entry name" value="Enpp"/>
    <property type="match status" value="1"/>
</dbReference>
<keyword evidence="1" id="KW-0732">Signal</keyword>
<name>A0ABW4MCR5_9SPHN</name>